<sequence>MDIENLLKALDNENNSKFLNLTNEKIKKIKIEILKEIQLPNDEIITYMNKLKEYIYIDEMCELKLGGFIRWISIKDPNEIYLTSGAILSEINVTDNGVLLNCKNFAKKHYQIKLDECLVFQKLNQQEMVLLSALDSLSK</sequence>
<dbReference type="AlphaFoldDB" id="A0A6C0KXM2"/>
<organism evidence="1">
    <name type="scientific">viral metagenome</name>
    <dbReference type="NCBI Taxonomy" id="1070528"/>
    <lineage>
        <taxon>unclassified sequences</taxon>
        <taxon>metagenomes</taxon>
        <taxon>organismal metagenomes</taxon>
    </lineage>
</organism>
<reference evidence="1" key="1">
    <citation type="journal article" date="2020" name="Nature">
        <title>Giant virus diversity and host interactions through global metagenomics.</title>
        <authorList>
            <person name="Schulz F."/>
            <person name="Roux S."/>
            <person name="Paez-Espino D."/>
            <person name="Jungbluth S."/>
            <person name="Walsh D.A."/>
            <person name="Denef V.J."/>
            <person name="McMahon K.D."/>
            <person name="Konstantinidis K.T."/>
            <person name="Eloe-Fadrosh E.A."/>
            <person name="Kyrpides N.C."/>
            <person name="Woyke T."/>
        </authorList>
    </citation>
    <scope>NUCLEOTIDE SEQUENCE</scope>
    <source>
        <strain evidence="1">GVMAG-S-3300013094-109</strain>
    </source>
</reference>
<protein>
    <submittedName>
        <fullName evidence="1">Uncharacterized protein</fullName>
    </submittedName>
</protein>
<proteinExistence type="predicted"/>
<evidence type="ECO:0000313" key="1">
    <source>
        <dbReference type="EMBL" id="QHU21244.1"/>
    </source>
</evidence>
<dbReference type="EMBL" id="MN740989">
    <property type="protein sequence ID" value="QHU21244.1"/>
    <property type="molecule type" value="Genomic_DNA"/>
</dbReference>
<accession>A0A6C0KXM2</accession>
<name>A0A6C0KXM2_9ZZZZ</name>